<evidence type="ECO:0000256" key="2">
    <source>
        <dbReference type="SAM" id="SignalP"/>
    </source>
</evidence>
<dbReference type="Proteomes" id="UP000014461">
    <property type="component" value="Unassembled WGS sequence"/>
</dbReference>
<evidence type="ECO:0000313" key="4">
    <source>
        <dbReference type="Proteomes" id="UP000014461"/>
    </source>
</evidence>
<dbReference type="PROSITE" id="PS51257">
    <property type="entry name" value="PROKAR_LIPOPROTEIN"/>
    <property type="match status" value="1"/>
</dbReference>
<dbReference type="GO" id="GO:0042972">
    <property type="term" value="F:licheninase activity"/>
    <property type="evidence" value="ECO:0007669"/>
    <property type="project" value="UniProtKB-EC"/>
</dbReference>
<keyword evidence="4" id="KW-1185">Reference proteome</keyword>
<reference evidence="3" key="1">
    <citation type="journal article" date="2013" name="Genome Announc.">
        <title>Draft Genome Sequence of Agarivorans albus Strain MKT 106T, an Agarolytic Marine Bacterium.</title>
        <authorList>
            <person name="Yasuike M."/>
            <person name="Nakamura Y."/>
            <person name="Kai W."/>
            <person name="Fujiwara A."/>
            <person name="Fukui Y."/>
            <person name="Satomi M."/>
            <person name="Sano M."/>
        </authorList>
    </citation>
    <scope>NUCLEOTIDE SEQUENCE [LARGE SCALE GENOMIC DNA]</scope>
</reference>
<comment type="caution">
    <text evidence="3">The sequence shown here is derived from an EMBL/GenBank/DDBJ whole genome shotgun (WGS) entry which is preliminary data.</text>
</comment>
<dbReference type="Gene3D" id="2.60.120.200">
    <property type="match status" value="1"/>
</dbReference>
<feature type="chain" id="PRO_5004478326" evidence="2">
    <location>
        <begin position="23"/>
        <end position="150"/>
    </location>
</feature>
<dbReference type="InterPro" id="IPR013320">
    <property type="entry name" value="ConA-like_dom_sf"/>
</dbReference>
<dbReference type="EMBL" id="BARX01000011">
    <property type="protein sequence ID" value="GAD01870.1"/>
    <property type="molecule type" value="Genomic_DNA"/>
</dbReference>
<sequence>MMIKPSSVGKLSALALATTLTACGSTSSSSDGSSGLVQTKPAKQITGEPVTPSDKWKLIWSDEFEGDEIDTRKWGFEENCWGGGNNEQQCYTDRKVNAFVEDGKLNIVAKKGNFTGPDNPDGKKRLKQNPSVYFCPFTHPKQERMEIRSL</sequence>
<organism evidence="3 4">
    <name type="scientific">Agarivorans albus MKT 106</name>
    <dbReference type="NCBI Taxonomy" id="1331007"/>
    <lineage>
        <taxon>Bacteria</taxon>
        <taxon>Pseudomonadati</taxon>
        <taxon>Pseudomonadota</taxon>
        <taxon>Gammaproteobacteria</taxon>
        <taxon>Alteromonadales</taxon>
        <taxon>Alteromonadaceae</taxon>
        <taxon>Agarivorans</taxon>
    </lineage>
</organism>
<keyword evidence="3" id="KW-0326">Glycosidase</keyword>
<dbReference type="STRING" id="1331007.AALB_1950"/>
<dbReference type="AlphaFoldDB" id="R9PKL6"/>
<accession>R9PKL6</accession>
<gene>
    <name evidence="3" type="ORF">AALB_1950</name>
</gene>
<protein>
    <submittedName>
        <fullName evidence="3">Beta-glucanase</fullName>
        <ecNumber evidence="3">3.2.1.73</ecNumber>
    </submittedName>
</protein>
<evidence type="ECO:0000313" key="3">
    <source>
        <dbReference type="EMBL" id="GAD01870.1"/>
    </source>
</evidence>
<proteinExistence type="predicted"/>
<feature type="signal peptide" evidence="2">
    <location>
        <begin position="1"/>
        <end position="22"/>
    </location>
</feature>
<evidence type="ECO:0000256" key="1">
    <source>
        <dbReference type="SAM" id="MobiDB-lite"/>
    </source>
</evidence>
<feature type="region of interest" description="Disordered" evidence="1">
    <location>
        <begin position="23"/>
        <end position="50"/>
    </location>
</feature>
<keyword evidence="2" id="KW-0732">Signal</keyword>
<dbReference type="EC" id="3.2.1.73" evidence="3"/>
<dbReference type="SUPFAM" id="SSF49899">
    <property type="entry name" value="Concanavalin A-like lectins/glucanases"/>
    <property type="match status" value="1"/>
</dbReference>
<keyword evidence="3" id="KW-0378">Hydrolase</keyword>
<name>R9PKL6_AGAAL</name>
<dbReference type="RefSeq" id="WP_016401638.1">
    <property type="nucleotide sequence ID" value="NZ_BARX01000011.1"/>
</dbReference>
<feature type="compositionally biased region" description="Low complexity" evidence="1">
    <location>
        <begin position="23"/>
        <end position="35"/>
    </location>
</feature>